<dbReference type="SUPFAM" id="SSF48452">
    <property type="entry name" value="TPR-like"/>
    <property type="match status" value="1"/>
</dbReference>
<dbReference type="OrthoDB" id="5694214at2"/>
<organism evidence="8 9">
    <name type="scientific">Sphingobacterium athyrii</name>
    <dbReference type="NCBI Taxonomy" id="2152717"/>
    <lineage>
        <taxon>Bacteria</taxon>
        <taxon>Pseudomonadati</taxon>
        <taxon>Bacteroidota</taxon>
        <taxon>Sphingobacteriia</taxon>
        <taxon>Sphingobacteriales</taxon>
        <taxon>Sphingobacteriaceae</taxon>
        <taxon>Sphingobacterium</taxon>
    </lineage>
</organism>
<dbReference type="Pfam" id="PF14322">
    <property type="entry name" value="SusD-like_3"/>
    <property type="match status" value="1"/>
</dbReference>
<dbReference type="InterPro" id="IPR012944">
    <property type="entry name" value="SusD_RagB_dom"/>
</dbReference>
<dbReference type="GO" id="GO:0009279">
    <property type="term" value="C:cell outer membrane"/>
    <property type="evidence" value="ECO:0007669"/>
    <property type="project" value="UniProtKB-SubCell"/>
</dbReference>
<protein>
    <submittedName>
        <fullName evidence="8">RagB/SusD family nutrient uptake outer membrane protein</fullName>
    </submittedName>
</protein>
<dbReference type="RefSeq" id="WP_108636770.1">
    <property type="nucleotide sequence ID" value="NZ_QCXX01000010.1"/>
</dbReference>
<dbReference type="Proteomes" id="UP000250831">
    <property type="component" value="Unassembled WGS sequence"/>
</dbReference>
<dbReference type="Gene3D" id="1.25.40.390">
    <property type="match status" value="1"/>
</dbReference>
<dbReference type="Pfam" id="PF07980">
    <property type="entry name" value="SusD_RagB"/>
    <property type="match status" value="1"/>
</dbReference>
<keyword evidence="9" id="KW-1185">Reference proteome</keyword>
<keyword evidence="5" id="KW-0998">Cell outer membrane</keyword>
<keyword evidence="3" id="KW-0732">Signal</keyword>
<dbReference type="AlphaFoldDB" id="A0A363NKT7"/>
<evidence type="ECO:0000256" key="2">
    <source>
        <dbReference type="ARBA" id="ARBA00006275"/>
    </source>
</evidence>
<feature type="domain" description="RagB/SusD" evidence="6">
    <location>
        <begin position="357"/>
        <end position="521"/>
    </location>
</feature>
<proteinExistence type="inferred from homology"/>
<accession>A0A363NKT7</accession>
<dbReference type="PROSITE" id="PS51257">
    <property type="entry name" value="PROKAR_LIPOPROTEIN"/>
    <property type="match status" value="1"/>
</dbReference>
<keyword evidence="4" id="KW-0472">Membrane</keyword>
<name>A0A363NKT7_9SPHI</name>
<evidence type="ECO:0000256" key="4">
    <source>
        <dbReference type="ARBA" id="ARBA00023136"/>
    </source>
</evidence>
<evidence type="ECO:0000256" key="5">
    <source>
        <dbReference type="ARBA" id="ARBA00023237"/>
    </source>
</evidence>
<evidence type="ECO:0000313" key="8">
    <source>
        <dbReference type="EMBL" id="PUV21429.1"/>
    </source>
</evidence>
<comment type="similarity">
    <text evidence="2">Belongs to the SusD family.</text>
</comment>
<feature type="domain" description="SusD-like N-terminal" evidence="7">
    <location>
        <begin position="22"/>
        <end position="215"/>
    </location>
</feature>
<dbReference type="CDD" id="cd08977">
    <property type="entry name" value="SusD"/>
    <property type="match status" value="1"/>
</dbReference>
<dbReference type="EMBL" id="QCXX01000010">
    <property type="protein sequence ID" value="PUV21429.1"/>
    <property type="molecule type" value="Genomic_DNA"/>
</dbReference>
<evidence type="ECO:0000256" key="1">
    <source>
        <dbReference type="ARBA" id="ARBA00004442"/>
    </source>
</evidence>
<evidence type="ECO:0000256" key="3">
    <source>
        <dbReference type="ARBA" id="ARBA00022729"/>
    </source>
</evidence>
<reference evidence="8 9" key="1">
    <citation type="submission" date="2018-04" db="EMBL/GenBank/DDBJ databases">
        <title>Sphingobacterium sp. M46 Genome.</title>
        <authorList>
            <person name="Cheng J."/>
            <person name="Li Y."/>
        </authorList>
    </citation>
    <scope>NUCLEOTIDE SEQUENCE [LARGE SCALE GENOMIC DNA]</scope>
    <source>
        <strain evidence="8 9">M46</strain>
    </source>
</reference>
<comment type="caution">
    <text evidence="8">The sequence shown here is derived from an EMBL/GenBank/DDBJ whole genome shotgun (WGS) entry which is preliminary data.</text>
</comment>
<evidence type="ECO:0000313" key="9">
    <source>
        <dbReference type="Proteomes" id="UP000250831"/>
    </source>
</evidence>
<evidence type="ECO:0000259" key="6">
    <source>
        <dbReference type="Pfam" id="PF07980"/>
    </source>
</evidence>
<sequence length="521" mass="59343">MKRIFIFSICIACLTSSCSKLLDKEPDFVTTENYFRNESELMNSLNGVYNRLIDTYGRMYSRGLFSYFVVSDEAYFKNISINNIRVMVMDAADLDITRLWETLYEGINRTNLLLENVDRVEMDGTKRNAIKGEALFMRGYYYYLLTDFFGKVPLKLSSTQSPNDPYPAQATLPALYAQIVKDMQEAENLVHESGVVANERVSKTAVQAVLARVFLKMAGQPLNDRSRYQDVIEYTDKVIASGKHLLNPNYKQIFINHSQDINEPKECLWEVGMFGNKIGNIDQAGMVGIENGIECPDERIGFSGGAMRVTAKLYDLFGQKDTMRRDWSISPYRFVTTAGVTQKQYYSTAQLYERNPGKWRREYEAGTKVRSANSTNFPIIRYSDVLLMKAEAENEVNESPTIAAYEALNQVRRRAFGKALNEVNGASDAPIGMDKLAFLDYIRDERLREFCFEGTRKHDLIRWGIYVPIMNALGREISVNAPAAHRYGGNAGLNTTERNVLFPIPNTEITINKQIIQNPGW</sequence>
<comment type="subcellular location">
    <subcellularLocation>
        <location evidence="1">Cell outer membrane</location>
    </subcellularLocation>
</comment>
<evidence type="ECO:0000259" key="7">
    <source>
        <dbReference type="Pfam" id="PF14322"/>
    </source>
</evidence>
<dbReference type="InterPro" id="IPR011990">
    <property type="entry name" value="TPR-like_helical_dom_sf"/>
</dbReference>
<gene>
    <name evidence="8" type="ORF">DCO56_26855</name>
</gene>
<dbReference type="InterPro" id="IPR033985">
    <property type="entry name" value="SusD-like_N"/>
</dbReference>